<dbReference type="EMBL" id="CP012831">
    <property type="protein sequence ID" value="ALI05262.1"/>
    <property type="molecule type" value="Genomic_DNA"/>
</dbReference>
<dbReference type="InterPro" id="IPR024524">
    <property type="entry name" value="DUF3800"/>
</dbReference>
<sequence length="378" mass="42354">MMWQGLETFYNVGRPTLSMTFYLDESGHSGDIVNSGDGFDFKGQPYFVLAAVGVSDESAVVTRIEELRALHRISPGELKSKSLMAKPKFVLEVIDYLESIGAPLFVELVDKRYFICVHITSFQLLPSCMGFPEGAPMTFLRNTVADFLNAEAPDQVLDAFVQACLEPSEAHLLQSLSLLQDLGVRLLDIPGKKDIARGVVMMVEDARNEYLELKEQDPDAFLQFLPPPDHNKRSKRVWMLPNLTSFANIYARLNLYFRRNLQGVHIVHDQQLELEDILHLGKATVEAQKDQNQVPYTPHSDFIFEEMATFTFAQSHEGIGLQIADVVAGAVMRYFRDSQSATVNPDLAKAVERLISTSDARTGYGVNQVVASQDVRYA</sequence>
<organism evidence="1 2">
    <name type="scientific">Pseudomonas fluorescens</name>
    <dbReference type="NCBI Taxonomy" id="294"/>
    <lineage>
        <taxon>Bacteria</taxon>
        <taxon>Pseudomonadati</taxon>
        <taxon>Pseudomonadota</taxon>
        <taxon>Gammaproteobacteria</taxon>
        <taxon>Pseudomonadales</taxon>
        <taxon>Pseudomonadaceae</taxon>
        <taxon>Pseudomonas</taxon>
    </lineage>
</organism>
<evidence type="ECO:0008006" key="3">
    <source>
        <dbReference type="Google" id="ProtNLM"/>
    </source>
</evidence>
<gene>
    <name evidence="1" type="ORF">AO356_00190</name>
</gene>
<reference evidence="2" key="1">
    <citation type="submission" date="2015-09" db="EMBL/GenBank/DDBJ databases">
        <title>Whole genome sequence of Pseudomonas fluorescens FW300-N2C3.</title>
        <authorList>
            <person name="Ray J."/>
            <person name="Melnyk R."/>
            <person name="Deutschbauer A."/>
        </authorList>
    </citation>
    <scope>NUCLEOTIDE SEQUENCE [LARGE SCALE GENOMIC DNA]</scope>
    <source>
        <strain evidence="2">FW300-N2C3</strain>
    </source>
</reference>
<dbReference type="AlphaFoldDB" id="A0A0N9W250"/>
<dbReference type="Pfam" id="PF12686">
    <property type="entry name" value="DUF3800"/>
    <property type="match status" value="1"/>
</dbReference>
<dbReference type="Proteomes" id="UP000059425">
    <property type="component" value="Chromosome"/>
</dbReference>
<evidence type="ECO:0000313" key="1">
    <source>
        <dbReference type="EMBL" id="ALI05262.1"/>
    </source>
</evidence>
<protein>
    <recommendedName>
        <fullName evidence="3">DUF3800 domain-containing protein</fullName>
    </recommendedName>
</protein>
<reference evidence="1 2" key="2">
    <citation type="journal article" date="2018" name="Nature">
        <title>Mutant phenotypes for thousands of bacterial genes of unknown function.</title>
        <authorList>
            <person name="Price M.N."/>
            <person name="Wetmore K.M."/>
            <person name="Waters R.J."/>
            <person name="Callaghan M."/>
            <person name="Ray J."/>
            <person name="Liu H."/>
            <person name="Kuehl J.V."/>
            <person name="Melnyk R.A."/>
            <person name="Lamson J.S."/>
            <person name="Suh Y."/>
            <person name="Carlson H.K."/>
            <person name="Esquivel Z."/>
            <person name="Sadeeshkumar H."/>
            <person name="Chakraborty R."/>
            <person name="Zane G.M."/>
            <person name="Rubin B.E."/>
            <person name="Wall J.D."/>
            <person name="Visel A."/>
            <person name="Bristow J."/>
            <person name="Blow M.J."/>
            <person name="Arkin A.P."/>
            <person name="Deutschbauer A.M."/>
        </authorList>
    </citation>
    <scope>NUCLEOTIDE SEQUENCE [LARGE SCALE GENOMIC DNA]</scope>
    <source>
        <strain evidence="1 2">FW300-N2C3</strain>
    </source>
</reference>
<evidence type="ECO:0000313" key="2">
    <source>
        <dbReference type="Proteomes" id="UP000059425"/>
    </source>
</evidence>
<proteinExistence type="predicted"/>
<name>A0A0N9W250_PSEFL</name>
<accession>A0A0N9W250</accession>